<reference evidence="1 2" key="1">
    <citation type="submission" date="2023-07" db="EMBL/GenBank/DDBJ databases">
        <authorList>
            <person name="Girao M."/>
            <person name="Carvalho M.F."/>
        </authorList>
    </citation>
    <scope>NUCLEOTIDE SEQUENCE [LARGE SCALE GENOMIC DNA]</scope>
    <source>
        <strain evidence="1 2">66/93</strain>
    </source>
</reference>
<name>A0ABU7KMV1_9ACTN</name>
<organism evidence="1 2">
    <name type="scientific">Nocardiopsis tropica</name>
    <dbReference type="NCBI Taxonomy" id="109330"/>
    <lineage>
        <taxon>Bacteria</taxon>
        <taxon>Bacillati</taxon>
        <taxon>Actinomycetota</taxon>
        <taxon>Actinomycetes</taxon>
        <taxon>Streptosporangiales</taxon>
        <taxon>Nocardiopsidaceae</taxon>
        <taxon>Nocardiopsis</taxon>
    </lineage>
</organism>
<protein>
    <submittedName>
        <fullName evidence="1">Conjugal transfer protein</fullName>
    </submittedName>
</protein>
<dbReference type="RefSeq" id="WP_330157822.1">
    <property type="nucleotide sequence ID" value="NZ_BAAAJA010000005.1"/>
</dbReference>
<proteinExistence type="predicted"/>
<dbReference type="Pfam" id="PF12642">
    <property type="entry name" value="TpcC"/>
    <property type="match status" value="1"/>
</dbReference>
<comment type="caution">
    <text evidence="1">The sequence shown here is derived from an EMBL/GenBank/DDBJ whole genome shotgun (WGS) entry which is preliminary data.</text>
</comment>
<evidence type="ECO:0000313" key="2">
    <source>
        <dbReference type="Proteomes" id="UP001348641"/>
    </source>
</evidence>
<sequence length="302" mass="32603">MSQALPTEPTRSTREPWFAPYLPRSARTILVQLLVWLAVLSGPAALFAQFTQSGPAVPETGPERSTRESDPSVIAVAGWAERVITAYVEGDIDTVRANFPTISDRQLEALPTPTTEATRISTVAVDQIADEEWAVTVAVYPRREDPTSPAVRHLQLAVHGTNASWAALTLPTEVGAWGPTDVPELAYASRRLADSRLTDAVQGWAAAYLIGDGELDRYMAPEATYPPITMAHTAVEIDGVYPAQAQEETATAPPGDGDTVPVLVDLTVTTTDGQTWPMSYVLELTSRSQRWEISAVATPPLI</sequence>
<dbReference type="Proteomes" id="UP001348641">
    <property type="component" value="Unassembled WGS sequence"/>
</dbReference>
<dbReference type="InterPro" id="IPR024735">
    <property type="entry name" value="TcpC"/>
</dbReference>
<dbReference type="EMBL" id="JAUUCC010000017">
    <property type="protein sequence ID" value="MEE2050625.1"/>
    <property type="molecule type" value="Genomic_DNA"/>
</dbReference>
<accession>A0ABU7KMV1</accession>
<evidence type="ECO:0000313" key="1">
    <source>
        <dbReference type="EMBL" id="MEE2050625.1"/>
    </source>
</evidence>
<gene>
    <name evidence="1" type="ORF">Q8A49_08955</name>
</gene>